<proteinExistence type="predicted"/>
<accession>A0A1T5GZ57</accession>
<dbReference type="EMBL" id="FUZA01000007">
    <property type="protein sequence ID" value="SKC13649.1"/>
    <property type="molecule type" value="Genomic_DNA"/>
</dbReference>
<feature type="compositionally biased region" description="Basic and acidic residues" evidence="1">
    <location>
        <begin position="63"/>
        <end position="77"/>
    </location>
</feature>
<evidence type="ECO:0000313" key="3">
    <source>
        <dbReference type="Proteomes" id="UP000190897"/>
    </source>
</evidence>
<dbReference type="AlphaFoldDB" id="A0A1T5GZ57"/>
<feature type="region of interest" description="Disordered" evidence="1">
    <location>
        <begin position="11"/>
        <end position="31"/>
    </location>
</feature>
<keyword evidence="3" id="KW-1185">Reference proteome</keyword>
<dbReference type="STRING" id="651661.SAMN05660293_04623"/>
<evidence type="ECO:0000313" key="2">
    <source>
        <dbReference type="EMBL" id="SKC13649.1"/>
    </source>
</evidence>
<gene>
    <name evidence="2" type="ORF">SAMN05660293_04623</name>
</gene>
<organism evidence="2 3">
    <name type="scientific">Dyadobacter psychrophilus</name>
    <dbReference type="NCBI Taxonomy" id="651661"/>
    <lineage>
        <taxon>Bacteria</taxon>
        <taxon>Pseudomonadati</taxon>
        <taxon>Bacteroidota</taxon>
        <taxon>Cytophagia</taxon>
        <taxon>Cytophagales</taxon>
        <taxon>Spirosomataceae</taxon>
        <taxon>Dyadobacter</taxon>
    </lineage>
</organism>
<feature type="compositionally biased region" description="Basic and acidic residues" evidence="1">
    <location>
        <begin position="16"/>
        <end position="31"/>
    </location>
</feature>
<protein>
    <submittedName>
        <fullName evidence="2">Uncharacterized protein</fullName>
    </submittedName>
</protein>
<dbReference type="Proteomes" id="UP000190897">
    <property type="component" value="Unassembled WGS sequence"/>
</dbReference>
<evidence type="ECO:0000256" key="1">
    <source>
        <dbReference type="SAM" id="MobiDB-lite"/>
    </source>
</evidence>
<sequence>MTALRRIAFKHMAKKKQTDTTKPAAEKPRVHKDLDGFDIQINSFGEITTSFDMDRINEFLNKNVDDKKLRDREDIPGRKTRKKKKTSEEEEEEEE</sequence>
<reference evidence="3" key="1">
    <citation type="submission" date="2017-02" db="EMBL/GenBank/DDBJ databases">
        <authorList>
            <person name="Varghese N."/>
            <person name="Submissions S."/>
        </authorList>
    </citation>
    <scope>NUCLEOTIDE SEQUENCE [LARGE SCALE GENOMIC DNA]</scope>
    <source>
        <strain evidence="3">DSM 22270</strain>
    </source>
</reference>
<feature type="region of interest" description="Disordered" evidence="1">
    <location>
        <begin position="63"/>
        <end position="95"/>
    </location>
</feature>
<name>A0A1T5GZ57_9BACT</name>